<evidence type="ECO:0000256" key="1">
    <source>
        <dbReference type="PROSITE-ProRule" id="PRU00047"/>
    </source>
</evidence>
<dbReference type="EMBL" id="LBMM01007932">
    <property type="protein sequence ID" value="KMQ89291.1"/>
    <property type="molecule type" value="Genomic_DNA"/>
</dbReference>
<evidence type="ECO:0000259" key="3">
    <source>
        <dbReference type="PROSITE" id="PS50158"/>
    </source>
</evidence>
<dbReference type="PANTHER" id="PTHR47481:SF7">
    <property type="entry name" value="CCHC-TYPE DOMAIN-CONTAINING PROTEIN"/>
    <property type="match status" value="1"/>
</dbReference>
<dbReference type="Gene3D" id="4.10.60.10">
    <property type="entry name" value="Zinc finger, CCHC-type"/>
    <property type="match status" value="1"/>
</dbReference>
<dbReference type="GO" id="GO:0008270">
    <property type="term" value="F:zinc ion binding"/>
    <property type="evidence" value="ECO:0007669"/>
    <property type="project" value="UniProtKB-KW"/>
</dbReference>
<dbReference type="PaxDb" id="67767-A0A0J7KGF9"/>
<name>A0A0J7KGF9_LASNI</name>
<dbReference type="InterPro" id="IPR001878">
    <property type="entry name" value="Znf_CCHC"/>
</dbReference>
<organism evidence="4 5">
    <name type="scientific">Lasius niger</name>
    <name type="common">Black garden ant</name>
    <dbReference type="NCBI Taxonomy" id="67767"/>
    <lineage>
        <taxon>Eukaryota</taxon>
        <taxon>Metazoa</taxon>
        <taxon>Ecdysozoa</taxon>
        <taxon>Arthropoda</taxon>
        <taxon>Hexapoda</taxon>
        <taxon>Insecta</taxon>
        <taxon>Pterygota</taxon>
        <taxon>Neoptera</taxon>
        <taxon>Endopterygota</taxon>
        <taxon>Hymenoptera</taxon>
        <taxon>Apocrita</taxon>
        <taxon>Aculeata</taxon>
        <taxon>Formicoidea</taxon>
        <taxon>Formicidae</taxon>
        <taxon>Formicinae</taxon>
        <taxon>Lasius</taxon>
        <taxon>Lasius</taxon>
    </lineage>
</organism>
<sequence>MANVSVKQIAKFDGTNFQLWKFQITTALVAKRLKGYMDGSMVKPEVSDAAFATWTMNNAAAMCLISTAVEYSQLEYLITCNTAQEMWNKLCSIHEQCLASNLLHLNQKFHAYSMSSCDGVAQHISKVDNMARQLRDLGEQISDTALMAKILGSLLSKYNALVTTWDSMPLASQTVENLRQRLIKEENKLTNDDEKAAASSVVTQKSESSAKNSSQKNGGENNHRSSNTKMKCFYCDKTGHLIRSCRKRKNDIANKNGEANVSALITVENSPPMDMFAFSVINREREELLSKDARDAWYGDSVCSRYITFRRDWFSNFEECSGSIFLGVWEVKGSGTVPIKSLVNGQ</sequence>
<dbReference type="STRING" id="67767.A0A0J7KGF9"/>
<dbReference type="SUPFAM" id="SSF57756">
    <property type="entry name" value="Retrovirus zinc finger-like domains"/>
    <property type="match status" value="1"/>
</dbReference>
<accession>A0A0J7KGF9</accession>
<evidence type="ECO:0000313" key="5">
    <source>
        <dbReference type="Proteomes" id="UP000036403"/>
    </source>
</evidence>
<keyword evidence="1" id="KW-0479">Metal-binding</keyword>
<proteinExistence type="predicted"/>
<dbReference type="AlphaFoldDB" id="A0A0J7KGF9"/>
<protein>
    <submittedName>
        <fullName evidence="4">Copia protein</fullName>
    </submittedName>
</protein>
<reference evidence="4 5" key="1">
    <citation type="submission" date="2015-04" db="EMBL/GenBank/DDBJ databases">
        <title>Lasius niger genome sequencing.</title>
        <authorList>
            <person name="Konorov E.A."/>
            <person name="Nikitin M.A."/>
            <person name="Kirill M.V."/>
            <person name="Chang P."/>
        </authorList>
    </citation>
    <scope>NUCLEOTIDE SEQUENCE [LARGE SCALE GENOMIC DNA]</scope>
    <source>
        <tissue evidence="4">Whole</tissue>
    </source>
</reference>
<feature type="domain" description="CCHC-type" evidence="3">
    <location>
        <begin position="231"/>
        <end position="247"/>
    </location>
</feature>
<dbReference type="Proteomes" id="UP000036403">
    <property type="component" value="Unassembled WGS sequence"/>
</dbReference>
<comment type="caution">
    <text evidence="4">The sequence shown here is derived from an EMBL/GenBank/DDBJ whole genome shotgun (WGS) entry which is preliminary data.</text>
</comment>
<evidence type="ECO:0000256" key="2">
    <source>
        <dbReference type="SAM" id="MobiDB-lite"/>
    </source>
</evidence>
<dbReference type="Pfam" id="PF14223">
    <property type="entry name" value="Retrotran_gag_2"/>
    <property type="match status" value="1"/>
</dbReference>
<dbReference type="PROSITE" id="PS50158">
    <property type="entry name" value="ZF_CCHC"/>
    <property type="match status" value="1"/>
</dbReference>
<dbReference type="OrthoDB" id="8063677at2759"/>
<dbReference type="SMART" id="SM00343">
    <property type="entry name" value="ZnF_C2HC"/>
    <property type="match status" value="1"/>
</dbReference>
<keyword evidence="1" id="KW-0863">Zinc-finger</keyword>
<dbReference type="InterPro" id="IPR036875">
    <property type="entry name" value="Znf_CCHC_sf"/>
</dbReference>
<feature type="compositionally biased region" description="Polar residues" evidence="2">
    <location>
        <begin position="200"/>
        <end position="225"/>
    </location>
</feature>
<feature type="region of interest" description="Disordered" evidence="2">
    <location>
        <begin position="189"/>
        <end position="225"/>
    </location>
</feature>
<keyword evidence="5" id="KW-1185">Reference proteome</keyword>
<evidence type="ECO:0000313" key="4">
    <source>
        <dbReference type="EMBL" id="KMQ89291.1"/>
    </source>
</evidence>
<gene>
    <name evidence="4" type="ORF">RF55_11091</name>
</gene>
<dbReference type="GO" id="GO:0003676">
    <property type="term" value="F:nucleic acid binding"/>
    <property type="evidence" value="ECO:0007669"/>
    <property type="project" value="InterPro"/>
</dbReference>
<dbReference type="PANTHER" id="PTHR47481">
    <property type="match status" value="1"/>
</dbReference>
<keyword evidence="1" id="KW-0862">Zinc</keyword>